<dbReference type="InterPro" id="IPR051021">
    <property type="entry name" value="Mito_Ser/Thr_phosphatase"/>
</dbReference>
<accession>A0A3E0U2A5</accession>
<name>A0A3E0U2A5_9GAMM</name>
<gene>
    <name evidence="2" type="primary">sixA</name>
    <name evidence="2" type="ORF">DXX94_05240</name>
</gene>
<dbReference type="InterPro" id="IPR013078">
    <property type="entry name" value="His_Pase_superF_clade-1"/>
</dbReference>
<dbReference type="SMART" id="SM00855">
    <property type="entry name" value="PGAM"/>
    <property type="match status" value="1"/>
</dbReference>
<dbReference type="InterPro" id="IPR004449">
    <property type="entry name" value="SixA"/>
</dbReference>
<protein>
    <submittedName>
        <fullName evidence="2">Phosphohistidine phosphatase SixA</fullName>
    </submittedName>
</protein>
<sequence length="163" mass="17724">MQILIMRHGQAEATANSDAERALTEYGINEAAIMGKWLASKSITPSKIWVSPYLRAQQTYQTLAEYLPLSTQALAELVVTQSMITPSGSASQVRDLIDGELMSTPTETLLIVSHMPLVSYLVSEFTQQQFAPIFQTAGVAEIEYDVNTMLGELNGVVAPSDLG</sequence>
<keyword evidence="1" id="KW-0378">Hydrolase</keyword>
<evidence type="ECO:0000313" key="3">
    <source>
        <dbReference type="Proteomes" id="UP000256899"/>
    </source>
</evidence>
<evidence type="ECO:0000256" key="1">
    <source>
        <dbReference type="ARBA" id="ARBA00022801"/>
    </source>
</evidence>
<dbReference type="AlphaFoldDB" id="A0A3E0U2A5"/>
<organism evidence="2 3">
    <name type="scientific">Thalassotalea euphylliae</name>
    <dbReference type="NCBI Taxonomy" id="1655234"/>
    <lineage>
        <taxon>Bacteria</taxon>
        <taxon>Pseudomonadati</taxon>
        <taxon>Pseudomonadota</taxon>
        <taxon>Gammaproteobacteria</taxon>
        <taxon>Alteromonadales</taxon>
        <taxon>Colwelliaceae</taxon>
        <taxon>Thalassotalea</taxon>
    </lineage>
</organism>
<dbReference type="GO" id="GO:0005737">
    <property type="term" value="C:cytoplasm"/>
    <property type="evidence" value="ECO:0007669"/>
    <property type="project" value="InterPro"/>
</dbReference>
<dbReference type="InterPro" id="IPR029033">
    <property type="entry name" value="His_PPase_superfam"/>
</dbReference>
<proteinExistence type="predicted"/>
<dbReference type="EMBL" id="QUOT01000001">
    <property type="protein sequence ID" value="REL30152.1"/>
    <property type="molecule type" value="Genomic_DNA"/>
</dbReference>
<dbReference type="RefSeq" id="WP_116014317.1">
    <property type="nucleotide sequence ID" value="NZ_QUOT01000001.1"/>
</dbReference>
<reference evidence="3" key="1">
    <citation type="submission" date="2018-08" db="EMBL/GenBank/DDBJ databases">
        <title>Thalassotalea euphylliae genome.</title>
        <authorList>
            <person name="Summers S."/>
            <person name="Rice S.A."/>
            <person name="Freckelton M.L."/>
            <person name="Nedved B.T."/>
            <person name="Hadfield M.G."/>
        </authorList>
    </citation>
    <scope>NUCLEOTIDE SEQUENCE [LARGE SCALE GENOMIC DNA]</scope>
    <source>
        <strain evidence="3">H3</strain>
    </source>
</reference>
<dbReference type="SUPFAM" id="SSF53254">
    <property type="entry name" value="Phosphoglycerate mutase-like"/>
    <property type="match status" value="1"/>
</dbReference>
<comment type="caution">
    <text evidence="2">The sequence shown here is derived from an EMBL/GenBank/DDBJ whole genome shotgun (WGS) entry which is preliminary data.</text>
</comment>
<dbReference type="Proteomes" id="UP000256899">
    <property type="component" value="Unassembled WGS sequence"/>
</dbReference>
<dbReference type="Pfam" id="PF00300">
    <property type="entry name" value="His_Phos_1"/>
    <property type="match status" value="1"/>
</dbReference>
<dbReference type="PANTHER" id="PTHR20935">
    <property type="entry name" value="PHOSPHOGLYCERATE MUTASE-RELATED"/>
    <property type="match status" value="1"/>
</dbReference>
<dbReference type="NCBIfam" id="TIGR00249">
    <property type="entry name" value="sixA"/>
    <property type="match status" value="1"/>
</dbReference>
<dbReference type="GO" id="GO:0101006">
    <property type="term" value="F:protein histidine phosphatase activity"/>
    <property type="evidence" value="ECO:0007669"/>
    <property type="project" value="InterPro"/>
</dbReference>
<keyword evidence="3" id="KW-1185">Reference proteome</keyword>
<dbReference type="CDD" id="cd07067">
    <property type="entry name" value="HP_PGM_like"/>
    <property type="match status" value="1"/>
</dbReference>
<dbReference type="Gene3D" id="3.40.50.1240">
    <property type="entry name" value="Phosphoglycerate mutase-like"/>
    <property type="match status" value="1"/>
</dbReference>
<evidence type="ECO:0000313" key="2">
    <source>
        <dbReference type="EMBL" id="REL30152.1"/>
    </source>
</evidence>